<evidence type="ECO:0000256" key="7">
    <source>
        <dbReference type="ARBA" id="ARBA00022771"/>
    </source>
</evidence>
<feature type="domain" description="UBZ4-type" evidence="17">
    <location>
        <begin position="157"/>
        <end position="185"/>
    </location>
</feature>
<dbReference type="OrthoDB" id="9049620at2759"/>
<dbReference type="PANTHER" id="PTHR14134:SF2">
    <property type="entry name" value="E3 UBIQUITIN-PROTEIN LIGASE RAD18"/>
    <property type="match status" value="1"/>
</dbReference>
<comment type="subunit">
    <text evidence="14">Interacts with E2 UBC2, forming a complex with ubiquitin ligase activity.</text>
</comment>
<dbReference type="SMART" id="SM00734">
    <property type="entry name" value="ZnF_Rad18"/>
    <property type="match status" value="1"/>
</dbReference>
<organism evidence="18 19">
    <name type="scientific">Cudoniella acicularis</name>
    <dbReference type="NCBI Taxonomy" id="354080"/>
    <lineage>
        <taxon>Eukaryota</taxon>
        <taxon>Fungi</taxon>
        <taxon>Dikarya</taxon>
        <taxon>Ascomycota</taxon>
        <taxon>Pezizomycotina</taxon>
        <taxon>Leotiomycetes</taxon>
        <taxon>Helotiales</taxon>
        <taxon>Tricladiaceae</taxon>
        <taxon>Cudoniella</taxon>
    </lineage>
</organism>
<feature type="compositionally biased region" description="Polar residues" evidence="15">
    <location>
        <begin position="343"/>
        <end position="363"/>
    </location>
</feature>
<dbReference type="GO" id="GO:0006301">
    <property type="term" value="P:DNA damage tolerance"/>
    <property type="evidence" value="ECO:0007669"/>
    <property type="project" value="InterPro"/>
</dbReference>
<dbReference type="GO" id="GO:0006281">
    <property type="term" value="P:DNA repair"/>
    <property type="evidence" value="ECO:0007669"/>
    <property type="project" value="UniProtKB-KW"/>
</dbReference>
<keyword evidence="8 14" id="KW-0833">Ubl conjugation pathway</keyword>
<accession>A0A8H4QFY4</accession>
<evidence type="ECO:0000256" key="2">
    <source>
        <dbReference type="ARBA" id="ARBA00004123"/>
    </source>
</evidence>
<dbReference type="InterPro" id="IPR003034">
    <property type="entry name" value="SAP_dom"/>
</dbReference>
<keyword evidence="7 13" id="KW-0863">Zinc-finger</keyword>
<dbReference type="GO" id="GO:0008270">
    <property type="term" value="F:zinc ion binding"/>
    <property type="evidence" value="ECO:0007669"/>
    <property type="project" value="UniProtKB-KW"/>
</dbReference>
<dbReference type="GO" id="GO:0003697">
    <property type="term" value="F:single-stranded DNA binding"/>
    <property type="evidence" value="ECO:0007669"/>
    <property type="project" value="UniProtKB-UniRule"/>
</dbReference>
<evidence type="ECO:0000256" key="10">
    <source>
        <dbReference type="ARBA" id="ARBA00023125"/>
    </source>
</evidence>
<comment type="function">
    <text evidence="14">E3 RING-finger protein, member of the UBC2/RAD6 epistasis group. Associates to the E2 ubiquitin conjugating enzyme UBC2/RAD6 to form the UBC2-RAD18 ubiquitin ligase complex involved in postreplicative repair (PRR) of damaged DNA.</text>
</comment>
<feature type="compositionally biased region" description="Polar residues" evidence="15">
    <location>
        <begin position="404"/>
        <end position="422"/>
    </location>
</feature>
<dbReference type="GO" id="GO:0061630">
    <property type="term" value="F:ubiquitin protein ligase activity"/>
    <property type="evidence" value="ECO:0007669"/>
    <property type="project" value="UniProtKB-UniRule"/>
</dbReference>
<keyword evidence="6 13" id="KW-0227">DNA damage</keyword>
<keyword evidence="11 13" id="KW-0234">DNA repair</keyword>
<keyword evidence="5 14" id="KW-0479">Metal-binding</keyword>
<dbReference type="AlphaFoldDB" id="A0A8H4QFY4"/>
<feature type="domain" description="SAP" evidence="16">
    <location>
        <begin position="217"/>
        <end position="251"/>
    </location>
</feature>
<keyword evidence="10 14" id="KW-0238">DNA-binding</keyword>
<feature type="compositionally biased region" description="Polar residues" evidence="15">
    <location>
        <begin position="382"/>
        <end position="395"/>
    </location>
</feature>
<evidence type="ECO:0000256" key="11">
    <source>
        <dbReference type="ARBA" id="ARBA00023204"/>
    </source>
</evidence>
<evidence type="ECO:0000256" key="14">
    <source>
        <dbReference type="RuleBase" id="RU368093"/>
    </source>
</evidence>
<proteinExistence type="inferred from homology"/>
<evidence type="ECO:0000313" key="19">
    <source>
        <dbReference type="Proteomes" id="UP000566819"/>
    </source>
</evidence>
<keyword evidence="12 14" id="KW-0539">Nucleus</keyword>
<dbReference type="EC" id="2.3.2.27" evidence="14"/>
<dbReference type="InterPro" id="IPR004580">
    <property type="entry name" value="Rad18_fungi"/>
</dbReference>
<protein>
    <recommendedName>
        <fullName evidence="14">Postreplication repair E3 ubiquitin-protein ligase RAD18</fullName>
        <ecNumber evidence="14">2.3.2.27</ecNumber>
    </recommendedName>
    <alternativeName>
        <fullName evidence="14">RING-type E3 ubiquitin transferase RAD18</fullName>
    </alternativeName>
</protein>
<evidence type="ECO:0000256" key="1">
    <source>
        <dbReference type="ARBA" id="ARBA00000900"/>
    </source>
</evidence>
<evidence type="ECO:0000313" key="18">
    <source>
        <dbReference type="EMBL" id="KAF4610414.1"/>
    </source>
</evidence>
<evidence type="ECO:0000259" key="16">
    <source>
        <dbReference type="PROSITE" id="PS50800"/>
    </source>
</evidence>
<feature type="region of interest" description="Disordered" evidence="15">
    <location>
        <begin position="88"/>
        <end position="149"/>
    </location>
</feature>
<comment type="subcellular location">
    <subcellularLocation>
        <location evidence="2 14">Nucleus</location>
    </subcellularLocation>
</comment>
<evidence type="ECO:0000256" key="3">
    <source>
        <dbReference type="ARBA" id="ARBA00004906"/>
    </source>
</evidence>
<keyword evidence="19" id="KW-1185">Reference proteome</keyword>
<dbReference type="UniPathway" id="UPA00143"/>
<keyword evidence="9 14" id="KW-0862">Zinc</keyword>
<evidence type="ECO:0000256" key="4">
    <source>
        <dbReference type="ARBA" id="ARBA00022679"/>
    </source>
</evidence>
<gene>
    <name evidence="18" type="ORF">G7Y89_g15705</name>
</gene>
<dbReference type="GO" id="GO:0005634">
    <property type="term" value="C:nucleus"/>
    <property type="evidence" value="ECO:0007669"/>
    <property type="project" value="UniProtKB-SubCell"/>
</dbReference>
<dbReference type="PANTHER" id="PTHR14134">
    <property type="entry name" value="E3 UBIQUITIN-PROTEIN LIGASE RAD18"/>
    <property type="match status" value="1"/>
</dbReference>
<dbReference type="GO" id="GO:0097505">
    <property type="term" value="C:Rad6-Rad18 complex"/>
    <property type="evidence" value="ECO:0007669"/>
    <property type="project" value="TreeGrafter"/>
</dbReference>
<dbReference type="PROSITE" id="PS50800">
    <property type="entry name" value="SAP"/>
    <property type="match status" value="1"/>
</dbReference>
<dbReference type="EMBL" id="JAAMPI010002617">
    <property type="protein sequence ID" value="KAF4610414.1"/>
    <property type="molecule type" value="Genomic_DNA"/>
</dbReference>
<reference evidence="18 19" key="1">
    <citation type="submission" date="2020-03" db="EMBL/GenBank/DDBJ databases">
        <title>Draft Genome Sequence of Cudoniella acicularis.</title>
        <authorList>
            <person name="Buettner E."/>
            <person name="Kellner H."/>
        </authorList>
    </citation>
    <scope>NUCLEOTIDE SEQUENCE [LARGE SCALE GENOMIC DNA]</scope>
    <source>
        <strain evidence="18 19">DSM 108380</strain>
    </source>
</reference>
<comment type="similarity">
    <text evidence="14">Belongs to the RAD18 family.</text>
</comment>
<evidence type="ECO:0000256" key="15">
    <source>
        <dbReference type="SAM" id="MobiDB-lite"/>
    </source>
</evidence>
<dbReference type="Proteomes" id="UP000566819">
    <property type="component" value="Unassembled WGS sequence"/>
</dbReference>
<evidence type="ECO:0000256" key="13">
    <source>
        <dbReference type="PROSITE-ProRule" id="PRU01256"/>
    </source>
</evidence>
<dbReference type="PROSITE" id="PS51908">
    <property type="entry name" value="ZF_UBZ4"/>
    <property type="match status" value="1"/>
</dbReference>
<keyword evidence="4 14" id="KW-0808">Transferase</keyword>
<evidence type="ECO:0000256" key="9">
    <source>
        <dbReference type="ARBA" id="ARBA00022833"/>
    </source>
</evidence>
<evidence type="ECO:0000259" key="17">
    <source>
        <dbReference type="PROSITE" id="PS51908"/>
    </source>
</evidence>
<comment type="catalytic activity">
    <reaction evidence="1 14">
        <text>S-ubiquitinyl-[E2 ubiquitin-conjugating enzyme]-L-cysteine + [acceptor protein]-L-lysine = [E2 ubiquitin-conjugating enzyme]-L-cysteine + N(6)-ubiquitinyl-[acceptor protein]-L-lysine.</text>
        <dbReference type="EC" id="2.3.2.27"/>
    </reaction>
</comment>
<feature type="compositionally biased region" description="Acidic residues" evidence="15">
    <location>
        <begin position="136"/>
        <end position="146"/>
    </location>
</feature>
<evidence type="ECO:0000256" key="6">
    <source>
        <dbReference type="ARBA" id="ARBA00022763"/>
    </source>
</evidence>
<evidence type="ECO:0000256" key="5">
    <source>
        <dbReference type="ARBA" id="ARBA00022723"/>
    </source>
</evidence>
<dbReference type="GO" id="GO:0006513">
    <property type="term" value="P:protein monoubiquitination"/>
    <property type="evidence" value="ECO:0007669"/>
    <property type="project" value="InterPro"/>
</dbReference>
<dbReference type="NCBIfam" id="TIGR00599">
    <property type="entry name" value="rad18"/>
    <property type="match status" value="1"/>
</dbReference>
<evidence type="ECO:0000256" key="8">
    <source>
        <dbReference type="ARBA" id="ARBA00022786"/>
    </source>
</evidence>
<comment type="pathway">
    <text evidence="3 14">Protein modification; protein ubiquitination.</text>
</comment>
<dbReference type="InterPro" id="IPR006642">
    <property type="entry name" value="Rad18_UBZ4"/>
</dbReference>
<dbReference type="SMART" id="SM00513">
    <property type="entry name" value="SAP"/>
    <property type="match status" value="1"/>
</dbReference>
<evidence type="ECO:0000256" key="12">
    <source>
        <dbReference type="ARBA" id="ARBA00023242"/>
    </source>
</evidence>
<comment type="caution">
    <text evidence="18">The sequence shown here is derived from an EMBL/GenBank/DDBJ whole genome shotgun (WGS) entry which is preliminary data.</text>
</comment>
<dbReference type="InterPro" id="IPR039577">
    <property type="entry name" value="Rad18"/>
</dbReference>
<name>A0A8H4QFY4_9HELO</name>
<feature type="compositionally biased region" description="Basic and acidic residues" evidence="15">
    <location>
        <begin position="88"/>
        <end position="100"/>
    </location>
</feature>
<sequence>MGNRAHKDDAFDITDSTDWLDTPLKSLAQFDSALRCQVYNDGKCPACRAGDQATKLRNNWAVENLVETFKQARPEVFEFAKKSVEVVREPSPKRSRKAPELLEGEEDEELPARKRTRSSRSTRATTQERERSIVLDTDEGDSDFTPDAEARPLETGLVECPICCKYVKEDKINAHLDRNCQDEPQKVGKAQARSTSFSAMPTSKPIKRLERLPQLHYSMVKEAALRKKLSDQGLPAWGTRQALEKRYSEWVTLWNANCDATNPKGKVELRRELDTWERHQGAQAQGSSSSMVGALIKDKDFDKEAYASQHVDSFKDLIALARAKIPAKPKPAIPEPSLDASEMATNSTPQYQSPHIGQPSSDTKMGEAEDSIGVLPTDPEMDNTSTLPARASGSQRRFFDDTDISGSSLANSVLPPSSQYSNEMPVYDKEAGSISSDISTMANLQS</sequence>
<feature type="region of interest" description="Disordered" evidence="15">
    <location>
        <begin position="328"/>
        <end position="424"/>
    </location>
</feature>